<accession>A0ABR0KJC8</accession>
<evidence type="ECO:0000256" key="1">
    <source>
        <dbReference type="SAM" id="Phobius"/>
    </source>
</evidence>
<proteinExistence type="predicted"/>
<keyword evidence="3" id="KW-1185">Reference proteome</keyword>
<keyword evidence="1" id="KW-1133">Transmembrane helix</keyword>
<reference evidence="2 3" key="1">
    <citation type="submission" date="2023-08" db="EMBL/GenBank/DDBJ databases">
        <title>Black Yeasts Isolated from many extreme environments.</title>
        <authorList>
            <person name="Coleine C."/>
            <person name="Stajich J.E."/>
            <person name="Selbmann L."/>
        </authorList>
    </citation>
    <scope>NUCLEOTIDE SEQUENCE [LARGE SCALE GENOMIC DNA]</scope>
    <source>
        <strain evidence="2 3">CCFEE 5885</strain>
    </source>
</reference>
<sequence>MELFLDVLLAHPDPHKHPYAGDQWMQTLPDRVLHYDRESPEFERIVAWEQGGWYRNKTIFDYTFLLKDCYDTGAEYVAVVEDDTIAATDWYRRTKPALEDVSNRMRSRPQERWAYLRLFYIEDVLGWNSEEWPRYLFWSFSVWAVLTAGMLLARKRYPRGLNTLTYSSIWMISGVFIPLGIGLHFMAGRQTKWPISAGVQPMNKYGCCSQALVFPRSIIPLMLSESDLTTDWLVDMMIEKIADKEKLQRWSVVPALFQHIGATSSKGYGFDDNARELWNFRFEDHPIL</sequence>
<evidence type="ECO:0000313" key="3">
    <source>
        <dbReference type="Proteomes" id="UP001345013"/>
    </source>
</evidence>
<protein>
    <submittedName>
        <fullName evidence="2">Uncharacterized protein</fullName>
    </submittedName>
</protein>
<keyword evidence="1" id="KW-0812">Transmembrane</keyword>
<dbReference type="EMBL" id="JAVRRG010000021">
    <property type="protein sequence ID" value="KAK5096706.1"/>
    <property type="molecule type" value="Genomic_DNA"/>
</dbReference>
<dbReference type="CDD" id="cd22189">
    <property type="entry name" value="PGAP4-like_fungal"/>
    <property type="match status" value="1"/>
</dbReference>
<comment type="caution">
    <text evidence="2">The sequence shown here is derived from an EMBL/GenBank/DDBJ whole genome shotgun (WGS) entry which is preliminary data.</text>
</comment>
<organism evidence="2 3">
    <name type="scientific">Lithohypha guttulata</name>
    <dbReference type="NCBI Taxonomy" id="1690604"/>
    <lineage>
        <taxon>Eukaryota</taxon>
        <taxon>Fungi</taxon>
        <taxon>Dikarya</taxon>
        <taxon>Ascomycota</taxon>
        <taxon>Pezizomycotina</taxon>
        <taxon>Eurotiomycetes</taxon>
        <taxon>Chaetothyriomycetidae</taxon>
        <taxon>Chaetothyriales</taxon>
        <taxon>Trichomeriaceae</taxon>
        <taxon>Lithohypha</taxon>
    </lineage>
</organism>
<dbReference type="Proteomes" id="UP001345013">
    <property type="component" value="Unassembled WGS sequence"/>
</dbReference>
<dbReference type="PANTHER" id="PTHR31410:SF1">
    <property type="entry name" value="POST-GPI ATTACHMENT TO PROTEINS FACTOR 4"/>
    <property type="match status" value="1"/>
</dbReference>
<feature type="transmembrane region" description="Helical" evidence="1">
    <location>
        <begin position="135"/>
        <end position="153"/>
    </location>
</feature>
<evidence type="ECO:0000313" key="2">
    <source>
        <dbReference type="EMBL" id="KAK5096706.1"/>
    </source>
</evidence>
<dbReference type="InterPro" id="IPR029675">
    <property type="entry name" value="PGAP4"/>
</dbReference>
<gene>
    <name evidence="2" type="ORF">LTR24_002468</name>
</gene>
<dbReference type="PANTHER" id="PTHR31410">
    <property type="entry name" value="TRANSMEMBRANE PROTEIN 246"/>
    <property type="match status" value="1"/>
</dbReference>
<feature type="transmembrane region" description="Helical" evidence="1">
    <location>
        <begin position="165"/>
        <end position="187"/>
    </location>
</feature>
<keyword evidence="1" id="KW-0472">Membrane</keyword>
<name>A0ABR0KJC8_9EURO</name>